<dbReference type="RefSeq" id="WP_092684170.1">
    <property type="nucleotide sequence ID" value="NZ_FODT01000005.1"/>
</dbReference>
<dbReference type="Pfam" id="PF13460">
    <property type="entry name" value="NAD_binding_10"/>
    <property type="match status" value="1"/>
</dbReference>
<protein>
    <submittedName>
        <fullName evidence="2">Uncharacterized conserved protein YbjT, contains NAD(P)-binding and DUF2867 domains</fullName>
    </submittedName>
</protein>
<dbReference type="EMBL" id="FODT01000005">
    <property type="protein sequence ID" value="SEO89148.1"/>
    <property type="molecule type" value="Genomic_DNA"/>
</dbReference>
<dbReference type="GO" id="GO:0016620">
    <property type="term" value="F:oxidoreductase activity, acting on the aldehyde or oxo group of donors, NAD or NADP as acceptor"/>
    <property type="evidence" value="ECO:0007669"/>
    <property type="project" value="InterPro"/>
</dbReference>
<evidence type="ECO:0000313" key="2">
    <source>
        <dbReference type="EMBL" id="SEO89148.1"/>
    </source>
</evidence>
<dbReference type="PANTHER" id="PTHR14097">
    <property type="entry name" value="OXIDOREDUCTASE HTATIP2"/>
    <property type="match status" value="1"/>
</dbReference>
<name>A0A1H8TF75_9BRAD</name>
<dbReference type="InterPro" id="IPR036291">
    <property type="entry name" value="NAD(P)-bd_dom_sf"/>
</dbReference>
<dbReference type="AlphaFoldDB" id="A0A1H8TF75"/>
<dbReference type="OrthoDB" id="9798632at2"/>
<accession>A0A1H8TF75</accession>
<dbReference type="InterPro" id="IPR016040">
    <property type="entry name" value="NAD(P)-bd_dom"/>
</dbReference>
<dbReference type="SUPFAM" id="SSF51735">
    <property type="entry name" value="NAD(P)-binding Rossmann-fold domains"/>
    <property type="match status" value="1"/>
</dbReference>
<dbReference type="Proteomes" id="UP000199615">
    <property type="component" value="Unassembled WGS sequence"/>
</dbReference>
<dbReference type="InterPro" id="IPR000534">
    <property type="entry name" value="Semialdehyde_DH_NAD-bd"/>
</dbReference>
<reference evidence="3" key="1">
    <citation type="submission" date="2016-10" db="EMBL/GenBank/DDBJ databases">
        <authorList>
            <person name="Varghese N."/>
            <person name="Submissions S."/>
        </authorList>
    </citation>
    <scope>NUCLEOTIDE SEQUENCE [LARGE SCALE GENOMIC DNA]</scope>
    <source>
        <strain evidence="3">DSM 123</strain>
    </source>
</reference>
<organism evidence="2 3">
    <name type="scientific">Rhodopseudomonas pseudopalustris</name>
    <dbReference type="NCBI Taxonomy" id="1513892"/>
    <lineage>
        <taxon>Bacteria</taxon>
        <taxon>Pseudomonadati</taxon>
        <taxon>Pseudomonadota</taxon>
        <taxon>Alphaproteobacteria</taxon>
        <taxon>Hyphomicrobiales</taxon>
        <taxon>Nitrobacteraceae</taxon>
        <taxon>Rhodopseudomonas</taxon>
    </lineage>
</organism>
<proteinExistence type="predicted"/>
<feature type="domain" description="Semialdehyde dehydrogenase NAD-binding" evidence="1">
    <location>
        <begin position="12"/>
        <end position="130"/>
    </location>
</feature>
<dbReference type="GO" id="GO:0005737">
    <property type="term" value="C:cytoplasm"/>
    <property type="evidence" value="ECO:0007669"/>
    <property type="project" value="TreeGrafter"/>
</dbReference>
<dbReference type="Gene3D" id="3.40.50.720">
    <property type="entry name" value="NAD(P)-binding Rossmann-like Domain"/>
    <property type="match status" value="1"/>
</dbReference>
<dbReference type="GO" id="GO:0051287">
    <property type="term" value="F:NAD binding"/>
    <property type="evidence" value="ECO:0007669"/>
    <property type="project" value="InterPro"/>
</dbReference>
<dbReference type="GO" id="GO:0051170">
    <property type="term" value="P:import into nucleus"/>
    <property type="evidence" value="ECO:0007669"/>
    <property type="project" value="TreeGrafter"/>
</dbReference>
<keyword evidence="3" id="KW-1185">Reference proteome</keyword>
<dbReference type="PANTHER" id="PTHR14097:SF7">
    <property type="entry name" value="OXIDOREDUCTASE HTATIP2"/>
    <property type="match status" value="1"/>
</dbReference>
<gene>
    <name evidence="2" type="ORF">SAMN05444123_105372</name>
</gene>
<dbReference type="SMART" id="SM00859">
    <property type="entry name" value="Semialdhyde_dh"/>
    <property type="match status" value="1"/>
</dbReference>
<evidence type="ECO:0000313" key="3">
    <source>
        <dbReference type="Proteomes" id="UP000199615"/>
    </source>
</evidence>
<sequence length="228" mass="24729">MSTSRENPVLKTALVFGATGLIGSLLVRGLLASPDYARVTAVARRPLTLSDPRLTVLIGDLDALPALAPQLVADEVFIALGTTRAKTPDQAAYYRIDHDYPVQAARIARQNGAQAVLLVSAVGANAASGQFYLRTKGEAERDIIALDFDKTHIFRPSMIMGERAERRPVERLLVAAALVINPLLRGAADRYRGIDADAVAQAMIAAAQTDATKLRIYHWKDMTALLRR</sequence>
<evidence type="ECO:0000259" key="1">
    <source>
        <dbReference type="SMART" id="SM00859"/>
    </source>
</evidence>